<proteinExistence type="predicted"/>
<dbReference type="AlphaFoldDB" id="A0A8J7KJF1"/>
<dbReference type="GO" id="GO:0032259">
    <property type="term" value="P:methylation"/>
    <property type="evidence" value="ECO:0007669"/>
    <property type="project" value="UniProtKB-KW"/>
</dbReference>
<protein>
    <submittedName>
        <fullName evidence="2">SAM-dependent methyltransferase</fullName>
    </submittedName>
</protein>
<accession>A0A8J7KJF1</accession>
<sequence length="264" mass="28105">MTQDVNYDDGLYVGYDDGQSLPPATTEQLLAEFTSHAPAHRPLTALDLGSGTGRFSAGLADRFGGIVYAVEPSVQMRLLAAARRPHPRVHHLAGSAERIPLPAASCDVALLFLVYHHVADRPGALAEIARVLRPGGRVLLCGNFAGRPSPRAWSPYFPRAHEVEEGGLPTLEETEKAALRAGLCLVGLCTLTLEIAPDLSAYLDRIRHRAVSAFRHLTEVELTHGMNQLAADAAALPAAPVTSAVDLLVLGAADAGRPLPTRKI</sequence>
<dbReference type="PANTHER" id="PTHR43464">
    <property type="entry name" value="METHYLTRANSFERASE"/>
    <property type="match status" value="1"/>
</dbReference>
<dbReference type="InterPro" id="IPR013216">
    <property type="entry name" value="Methyltransf_11"/>
</dbReference>
<dbReference type="CDD" id="cd02440">
    <property type="entry name" value="AdoMet_MTases"/>
    <property type="match status" value="1"/>
</dbReference>
<comment type="caution">
    <text evidence="2">The sequence shown here is derived from an EMBL/GenBank/DDBJ whole genome shotgun (WGS) entry which is preliminary data.</text>
</comment>
<dbReference type="Pfam" id="PF08241">
    <property type="entry name" value="Methyltransf_11"/>
    <property type="match status" value="1"/>
</dbReference>
<dbReference type="InterPro" id="IPR029063">
    <property type="entry name" value="SAM-dependent_MTases_sf"/>
</dbReference>
<dbReference type="RefSeq" id="WP_197006879.1">
    <property type="nucleotide sequence ID" value="NZ_BONS01000006.1"/>
</dbReference>
<organism evidence="2 3">
    <name type="scientific">Longispora fulva</name>
    <dbReference type="NCBI Taxonomy" id="619741"/>
    <lineage>
        <taxon>Bacteria</taxon>
        <taxon>Bacillati</taxon>
        <taxon>Actinomycetota</taxon>
        <taxon>Actinomycetes</taxon>
        <taxon>Micromonosporales</taxon>
        <taxon>Micromonosporaceae</taxon>
        <taxon>Longispora</taxon>
    </lineage>
</organism>
<dbReference type="Proteomes" id="UP000622552">
    <property type="component" value="Unassembled WGS sequence"/>
</dbReference>
<keyword evidence="3" id="KW-1185">Reference proteome</keyword>
<gene>
    <name evidence="2" type="ORF">IW245_006519</name>
</gene>
<dbReference type="EMBL" id="JADOUF010000001">
    <property type="protein sequence ID" value="MBG6140325.1"/>
    <property type="molecule type" value="Genomic_DNA"/>
</dbReference>
<name>A0A8J7KJF1_9ACTN</name>
<dbReference type="PANTHER" id="PTHR43464:SF83">
    <property type="entry name" value="MALONYL-[ACYL-CARRIER PROTEIN] O-METHYLTRANSFERASE"/>
    <property type="match status" value="1"/>
</dbReference>
<keyword evidence="2" id="KW-0489">Methyltransferase</keyword>
<dbReference type="GO" id="GO:0008757">
    <property type="term" value="F:S-adenosylmethionine-dependent methyltransferase activity"/>
    <property type="evidence" value="ECO:0007669"/>
    <property type="project" value="InterPro"/>
</dbReference>
<feature type="domain" description="Methyltransferase type 11" evidence="1">
    <location>
        <begin position="46"/>
        <end position="139"/>
    </location>
</feature>
<evidence type="ECO:0000259" key="1">
    <source>
        <dbReference type="Pfam" id="PF08241"/>
    </source>
</evidence>
<dbReference type="SUPFAM" id="SSF53335">
    <property type="entry name" value="S-adenosyl-L-methionine-dependent methyltransferases"/>
    <property type="match status" value="1"/>
</dbReference>
<evidence type="ECO:0000313" key="2">
    <source>
        <dbReference type="EMBL" id="MBG6140325.1"/>
    </source>
</evidence>
<reference evidence="2" key="1">
    <citation type="submission" date="2020-11" db="EMBL/GenBank/DDBJ databases">
        <title>Sequencing the genomes of 1000 actinobacteria strains.</title>
        <authorList>
            <person name="Klenk H.-P."/>
        </authorList>
    </citation>
    <scope>NUCLEOTIDE SEQUENCE</scope>
    <source>
        <strain evidence="2">DSM 45356</strain>
    </source>
</reference>
<keyword evidence="2" id="KW-0808">Transferase</keyword>
<evidence type="ECO:0000313" key="3">
    <source>
        <dbReference type="Proteomes" id="UP000622552"/>
    </source>
</evidence>
<dbReference type="Gene3D" id="3.40.50.150">
    <property type="entry name" value="Vaccinia Virus protein VP39"/>
    <property type="match status" value="1"/>
</dbReference>